<feature type="transmembrane region" description="Helical" evidence="2">
    <location>
        <begin position="51"/>
        <end position="75"/>
    </location>
</feature>
<evidence type="ECO:0000256" key="1">
    <source>
        <dbReference type="SAM" id="MobiDB-lite"/>
    </source>
</evidence>
<keyword evidence="4" id="KW-1185">Reference proteome</keyword>
<keyword evidence="2" id="KW-0812">Transmembrane</keyword>
<feature type="transmembrane region" description="Helical" evidence="2">
    <location>
        <begin position="105"/>
        <end position="122"/>
    </location>
</feature>
<feature type="transmembrane region" description="Helical" evidence="2">
    <location>
        <begin position="7"/>
        <end position="31"/>
    </location>
</feature>
<protein>
    <recommendedName>
        <fullName evidence="5">Transmembrane protein</fullName>
    </recommendedName>
</protein>
<dbReference type="EMBL" id="CP005076">
    <property type="protein sequence ID" value="AGR41786.1"/>
    <property type="molecule type" value="Genomic_DNA"/>
</dbReference>
<evidence type="ECO:0000313" key="4">
    <source>
        <dbReference type="Proteomes" id="UP000014983"/>
    </source>
</evidence>
<organism evidence="3 4">
    <name type="scientific">Spiroplasma diminutum CUAS-1</name>
    <dbReference type="NCBI Taxonomy" id="1276221"/>
    <lineage>
        <taxon>Bacteria</taxon>
        <taxon>Bacillati</taxon>
        <taxon>Mycoplasmatota</taxon>
        <taxon>Mollicutes</taxon>
        <taxon>Entomoplasmatales</taxon>
        <taxon>Spiroplasmataceae</taxon>
        <taxon>Spiroplasma</taxon>
    </lineage>
</organism>
<dbReference type="RefSeq" id="WP_020836019.1">
    <property type="nucleotide sequence ID" value="NC_021833.1"/>
</dbReference>
<dbReference type="Proteomes" id="UP000014983">
    <property type="component" value="Chromosome"/>
</dbReference>
<keyword evidence="2" id="KW-1133">Transmembrane helix</keyword>
<evidence type="ECO:0000313" key="3">
    <source>
        <dbReference type="EMBL" id="AGR41786.1"/>
    </source>
</evidence>
<evidence type="ECO:0000256" key="2">
    <source>
        <dbReference type="SAM" id="Phobius"/>
    </source>
</evidence>
<gene>
    <name evidence="3" type="ORF">SDIMI_v3c00820</name>
</gene>
<evidence type="ECO:0008006" key="5">
    <source>
        <dbReference type="Google" id="ProtNLM"/>
    </source>
</evidence>
<sequence length="146" mass="16167">MDKRAKTLGVAGAITSLIIDSLALLITFLVISLLKKYALEEVKEIGPFYNVFLIIIAIIFGISTIINIFILIMLFKKNLKNPYLLGIFQIIIGSIKILVGFSNFIGLIGGGLTLASGIIIMSEKDKDKENKKTDERDLRDPNIKPQ</sequence>
<proteinExistence type="predicted"/>
<feature type="region of interest" description="Disordered" evidence="1">
    <location>
        <begin position="126"/>
        <end position="146"/>
    </location>
</feature>
<dbReference type="HOGENOM" id="CLU_1776274_0_0_14"/>
<dbReference type="AlphaFoldDB" id="S5LZ09"/>
<dbReference type="PATRIC" id="fig|1276221.3.peg.81"/>
<keyword evidence="2" id="KW-0472">Membrane</keyword>
<name>S5LZ09_9MOLU</name>
<accession>S5LZ09</accession>
<dbReference type="InParanoid" id="S5LZ09"/>
<reference evidence="3 4" key="1">
    <citation type="journal article" date="2013" name="Genome Biol. Evol.">
        <title>Comparison of metabolic capacities and inference of gene content evolution in mosquito-associated Spiroplasma diminutum and S. taiwanense.</title>
        <authorList>
            <person name="Lo W.S."/>
            <person name="Ku C."/>
            <person name="Chen L.L."/>
            <person name="Chang T.H."/>
            <person name="Kuo C.H."/>
        </authorList>
    </citation>
    <scope>NUCLEOTIDE SEQUENCE [LARGE SCALE GENOMIC DNA]</scope>
    <source>
        <strain evidence="3">CUAS-1</strain>
    </source>
</reference>
<dbReference type="KEGG" id="sdi:SDIMI_v3c00820"/>